<name>A0A9X0J6E2_LACJH</name>
<accession>A0A9X0J6E2</accession>
<gene>
    <name evidence="2" type="ORF">AYJ53_08075</name>
</gene>
<feature type="transmembrane region" description="Helical" evidence="1">
    <location>
        <begin position="21"/>
        <end position="38"/>
    </location>
</feature>
<keyword evidence="1" id="KW-1133">Transmembrane helix</keyword>
<dbReference type="RefSeq" id="WP_061400366.1">
    <property type="nucleotide sequence ID" value="NZ_LSNG01000031.1"/>
</dbReference>
<evidence type="ECO:0000256" key="1">
    <source>
        <dbReference type="SAM" id="Phobius"/>
    </source>
</evidence>
<keyword evidence="1" id="KW-0472">Membrane</keyword>
<keyword evidence="1" id="KW-0812">Transmembrane</keyword>
<dbReference type="Proteomes" id="UP000070346">
    <property type="component" value="Unassembled WGS sequence"/>
</dbReference>
<dbReference type="AlphaFoldDB" id="A0A9X0J6E2"/>
<feature type="transmembrane region" description="Helical" evidence="1">
    <location>
        <begin position="50"/>
        <end position="70"/>
    </location>
</feature>
<organism evidence="2 3">
    <name type="scientific">Lactobacillus johnsonii</name>
    <dbReference type="NCBI Taxonomy" id="33959"/>
    <lineage>
        <taxon>Bacteria</taxon>
        <taxon>Bacillati</taxon>
        <taxon>Bacillota</taxon>
        <taxon>Bacilli</taxon>
        <taxon>Lactobacillales</taxon>
        <taxon>Lactobacillaceae</taxon>
        <taxon>Lactobacillus</taxon>
    </lineage>
</organism>
<comment type="caution">
    <text evidence="2">The sequence shown here is derived from an EMBL/GenBank/DDBJ whole genome shotgun (WGS) entry which is preliminary data.</text>
</comment>
<evidence type="ECO:0000313" key="2">
    <source>
        <dbReference type="EMBL" id="KXN75972.1"/>
    </source>
</evidence>
<evidence type="ECO:0000313" key="3">
    <source>
        <dbReference type="Proteomes" id="UP000070346"/>
    </source>
</evidence>
<proteinExistence type="predicted"/>
<protein>
    <submittedName>
        <fullName evidence="2">Uncharacterized protein</fullName>
    </submittedName>
</protein>
<dbReference type="EMBL" id="LSNG01000031">
    <property type="protein sequence ID" value="KXN75972.1"/>
    <property type="molecule type" value="Genomic_DNA"/>
</dbReference>
<sequence length="198" mass="23348">MKIEKFLKVFLESLRLSISRRISLAISFTIFLIVKLLFDFVQNKNFLDWLTILLGLLIFVMLATAVADIYDKHQINIKNQEKLKEKETQQKIKHDKAVCAERLKEAKYRKYITDLLGSKLKMVKKLYNNEHGRDFLPDLDVNTTDLVLHEVIVSTKQYTHFIHPNGRLDERKEISHLYVLTPRAKEIMDKNKEKFKSA</sequence>
<reference evidence="2 3" key="1">
    <citation type="submission" date="2016-02" db="EMBL/GenBank/DDBJ databases">
        <title>Complete Genome Sequences of Lactobacillus johnsonii Strain W1.</title>
        <authorList>
            <person name="Sun Y."/>
            <person name="Wu X."/>
        </authorList>
    </citation>
    <scope>NUCLEOTIDE SEQUENCE [LARGE SCALE GENOMIC DNA]</scope>
    <source>
        <strain evidence="2 3">W1</strain>
    </source>
</reference>